<organism evidence="1">
    <name type="scientific">Arundo donax</name>
    <name type="common">Giant reed</name>
    <name type="synonym">Donax arundinaceus</name>
    <dbReference type="NCBI Taxonomy" id="35708"/>
    <lineage>
        <taxon>Eukaryota</taxon>
        <taxon>Viridiplantae</taxon>
        <taxon>Streptophyta</taxon>
        <taxon>Embryophyta</taxon>
        <taxon>Tracheophyta</taxon>
        <taxon>Spermatophyta</taxon>
        <taxon>Magnoliopsida</taxon>
        <taxon>Liliopsida</taxon>
        <taxon>Poales</taxon>
        <taxon>Poaceae</taxon>
        <taxon>PACMAD clade</taxon>
        <taxon>Arundinoideae</taxon>
        <taxon>Arundineae</taxon>
        <taxon>Arundo</taxon>
    </lineage>
</organism>
<reference evidence="1" key="1">
    <citation type="submission" date="2014-09" db="EMBL/GenBank/DDBJ databases">
        <authorList>
            <person name="Magalhaes I.L.F."/>
            <person name="Oliveira U."/>
            <person name="Santos F.R."/>
            <person name="Vidigal T.H.D.A."/>
            <person name="Brescovit A.D."/>
            <person name="Santos A.J."/>
        </authorList>
    </citation>
    <scope>NUCLEOTIDE SEQUENCE</scope>
    <source>
        <tissue evidence="1">Shoot tissue taken approximately 20 cm above the soil surface</tissue>
    </source>
</reference>
<name>A0A0A8YZE5_ARUDO</name>
<dbReference type="AlphaFoldDB" id="A0A0A8YZE5"/>
<sequence length="17" mass="2044">MMVCYFILTRNICSFCV</sequence>
<evidence type="ECO:0000313" key="1">
    <source>
        <dbReference type="EMBL" id="JAD27972.1"/>
    </source>
</evidence>
<proteinExistence type="predicted"/>
<reference evidence="1" key="2">
    <citation type="journal article" date="2015" name="Data Brief">
        <title>Shoot transcriptome of the giant reed, Arundo donax.</title>
        <authorList>
            <person name="Barrero R.A."/>
            <person name="Guerrero F.D."/>
            <person name="Moolhuijzen P."/>
            <person name="Goolsby J.A."/>
            <person name="Tidwell J."/>
            <person name="Bellgard S.E."/>
            <person name="Bellgard M.I."/>
        </authorList>
    </citation>
    <scope>NUCLEOTIDE SEQUENCE</scope>
    <source>
        <tissue evidence="1">Shoot tissue taken approximately 20 cm above the soil surface</tissue>
    </source>
</reference>
<protein>
    <submittedName>
        <fullName evidence="1">Uncharacterized protein</fullName>
    </submittedName>
</protein>
<accession>A0A0A8YZE5</accession>
<dbReference type="EMBL" id="GBRH01269923">
    <property type="protein sequence ID" value="JAD27972.1"/>
    <property type="molecule type" value="Transcribed_RNA"/>
</dbReference>